<evidence type="ECO:0000313" key="1">
    <source>
        <dbReference type="EMBL" id="TQL50117.1"/>
    </source>
</evidence>
<dbReference type="AlphaFoldDB" id="A0A542YPY6"/>
<dbReference type="EMBL" id="VFOP01000001">
    <property type="protein sequence ID" value="TQL50117.1"/>
    <property type="molecule type" value="Genomic_DNA"/>
</dbReference>
<dbReference type="InterPro" id="IPR019587">
    <property type="entry name" value="Polyketide_cyclase/dehydratase"/>
</dbReference>
<dbReference type="InterPro" id="IPR023393">
    <property type="entry name" value="START-like_dom_sf"/>
</dbReference>
<reference evidence="1 2" key="1">
    <citation type="submission" date="2019-06" db="EMBL/GenBank/DDBJ databases">
        <title>Sequencing the genomes of 1000 actinobacteria strains.</title>
        <authorList>
            <person name="Klenk H.-P."/>
        </authorList>
    </citation>
    <scope>NUCLEOTIDE SEQUENCE [LARGE SCALE GENOMIC DNA]</scope>
    <source>
        <strain evidence="1 2">DSM 12335</strain>
    </source>
</reference>
<dbReference type="Pfam" id="PF10604">
    <property type="entry name" value="Polyketide_cyc2"/>
    <property type="match status" value="1"/>
</dbReference>
<accession>A0A542YPY6</accession>
<evidence type="ECO:0000313" key="2">
    <source>
        <dbReference type="Proteomes" id="UP000319516"/>
    </source>
</evidence>
<organism evidence="1 2">
    <name type="scientific">Ornithinicoccus hortensis</name>
    <dbReference type="NCBI Taxonomy" id="82346"/>
    <lineage>
        <taxon>Bacteria</taxon>
        <taxon>Bacillati</taxon>
        <taxon>Actinomycetota</taxon>
        <taxon>Actinomycetes</taxon>
        <taxon>Micrococcales</taxon>
        <taxon>Intrasporangiaceae</taxon>
        <taxon>Ornithinicoccus</taxon>
    </lineage>
</organism>
<keyword evidence="2" id="KW-1185">Reference proteome</keyword>
<comment type="caution">
    <text evidence="1">The sequence shown here is derived from an EMBL/GenBank/DDBJ whole genome shotgun (WGS) entry which is preliminary data.</text>
</comment>
<proteinExistence type="predicted"/>
<dbReference type="OrthoDB" id="5402478at2"/>
<dbReference type="SUPFAM" id="SSF55961">
    <property type="entry name" value="Bet v1-like"/>
    <property type="match status" value="1"/>
</dbReference>
<gene>
    <name evidence="1" type="ORF">FB467_1220</name>
</gene>
<dbReference type="Gene3D" id="3.30.530.20">
    <property type="match status" value="1"/>
</dbReference>
<protein>
    <submittedName>
        <fullName evidence="1">Polyketide cyclase/dehydrase/lipid transport protein</fullName>
    </submittedName>
</protein>
<dbReference type="Proteomes" id="UP000319516">
    <property type="component" value="Unassembled WGS sequence"/>
</dbReference>
<name>A0A542YPY6_9MICO</name>
<sequence length="158" mass="17673">MSPGGRAPVVFVFEHTWSVPAPPEEVYAVLADPEGYPRWWSEVRGAGRLDGERGRVRIRSRLPYTLHLVLTRQVQDPMARVLWVSIEGDLRGWAQWRVEADGSGGTRAHYDQEAVVAVRGLSRWARLVGPLLRANHTAMMRSGERGLRAWCAGGQHPA</sequence>